<sequence>MDTREKIILACEQLAIKNALGFSRLSMEELAKAAGLSKRTIYRHFASKEDLFEATIDKVTDEIIARNLRLSDSKDINTIIAGVLQNISYLINPQFLADLSHHYPMLWQKIDQIRQKKIDRLIDHLLVSSKLRLRVDSGIFKTSLLTAMSEILSPEFILKSGMSFEQVGLEFLNMFIFGAVEPLSNTKQEASLANLTELKVNLADEQNG</sequence>
<feature type="domain" description="HTH tetR-type" evidence="3">
    <location>
        <begin position="1"/>
        <end position="63"/>
    </location>
</feature>
<dbReference type="SUPFAM" id="SSF46689">
    <property type="entry name" value="Homeodomain-like"/>
    <property type="match status" value="1"/>
</dbReference>
<dbReference type="GO" id="GO:0003677">
    <property type="term" value="F:DNA binding"/>
    <property type="evidence" value="ECO:0007669"/>
    <property type="project" value="UniProtKB-UniRule"/>
</dbReference>
<accession>A0A857DDK4</accession>
<dbReference type="Gene3D" id="1.10.357.10">
    <property type="entry name" value="Tetracycline Repressor, domain 2"/>
    <property type="match status" value="1"/>
</dbReference>
<keyword evidence="1 2" id="KW-0238">DNA-binding</keyword>
<dbReference type="PROSITE" id="PS01081">
    <property type="entry name" value="HTH_TETR_1"/>
    <property type="match status" value="1"/>
</dbReference>
<gene>
    <name evidence="4" type="ORF">GQ588_00805</name>
</gene>
<dbReference type="AlphaFoldDB" id="A0A857DDK4"/>
<dbReference type="PANTHER" id="PTHR43479">
    <property type="entry name" value="ACREF/ENVCD OPERON REPRESSOR-RELATED"/>
    <property type="match status" value="1"/>
</dbReference>
<evidence type="ECO:0000313" key="4">
    <source>
        <dbReference type="EMBL" id="QGZ99313.1"/>
    </source>
</evidence>
<dbReference type="PANTHER" id="PTHR43479:SF11">
    <property type="entry name" value="ACREF_ENVCD OPERON REPRESSOR-RELATED"/>
    <property type="match status" value="1"/>
</dbReference>
<dbReference type="InterPro" id="IPR023772">
    <property type="entry name" value="DNA-bd_HTH_TetR-type_CS"/>
</dbReference>
<dbReference type="RefSeq" id="WP_019224873.1">
    <property type="nucleotide sequence ID" value="NZ_CP046996.1"/>
</dbReference>
<dbReference type="InterPro" id="IPR009057">
    <property type="entry name" value="Homeodomain-like_sf"/>
</dbReference>
<name>A0A857DDK4_9FIRM</name>
<protein>
    <submittedName>
        <fullName evidence="4">TetR family transcriptional regulator</fullName>
    </submittedName>
</protein>
<dbReference type="InterPro" id="IPR050624">
    <property type="entry name" value="HTH-type_Tx_Regulator"/>
</dbReference>
<dbReference type="Proteomes" id="UP000430508">
    <property type="component" value="Chromosome"/>
</dbReference>
<organism evidence="4 5">
    <name type="scientific">Dehalobacter restrictus</name>
    <dbReference type="NCBI Taxonomy" id="55583"/>
    <lineage>
        <taxon>Bacteria</taxon>
        <taxon>Bacillati</taxon>
        <taxon>Bacillota</taxon>
        <taxon>Clostridia</taxon>
        <taxon>Eubacteriales</taxon>
        <taxon>Desulfitobacteriaceae</taxon>
        <taxon>Dehalobacter</taxon>
    </lineage>
</organism>
<evidence type="ECO:0000256" key="2">
    <source>
        <dbReference type="PROSITE-ProRule" id="PRU00335"/>
    </source>
</evidence>
<feature type="DNA-binding region" description="H-T-H motif" evidence="2">
    <location>
        <begin position="26"/>
        <end position="45"/>
    </location>
</feature>
<dbReference type="InterPro" id="IPR001647">
    <property type="entry name" value="HTH_TetR"/>
</dbReference>
<proteinExistence type="predicted"/>
<evidence type="ECO:0000256" key="1">
    <source>
        <dbReference type="ARBA" id="ARBA00023125"/>
    </source>
</evidence>
<evidence type="ECO:0000313" key="5">
    <source>
        <dbReference type="Proteomes" id="UP000430508"/>
    </source>
</evidence>
<dbReference type="Pfam" id="PF00440">
    <property type="entry name" value="TetR_N"/>
    <property type="match status" value="1"/>
</dbReference>
<reference evidence="4 5" key="1">
    <citation type="submission" date="2019-12" db="EMBL/GenBank/DDBJ databases">
        <title>Sequence classification of anaerobic respiratory reductive dehalogenases: First we see many, then we see few.</title>
        <authorList>
            <person name="Molenda O."/>
            <person name="Puentes Jacome L.A."/>
            <person name="Cao X."/>
            <person name="Nesbo C.L."/>
            <person name="Tang S."/>
            <person name="Morson N."/>
            <person name="Patron J."/>
            <person name="Lomheim L."/>
            <person name="Wishart D.S."/>
            <person name="Edwards E.A."/>
        </authorList>
    </citation>
    <scope>NUCLEOTIDE SEQUENCE [LARGE SCALE GENOMIC DNA]</scope>
    <source>
        <strain evidence="4 5">12DCA</strain>
    </source>
</reference>
<evidence type="ECO:0000259" key="3">
    <source>
        <dbReference type="PROSITE" id="PS50977"/>
    </source>
</evidence>
<dbReference type="EMBL" id="CP046996">
    <property type="protein sequence ID" value="QGZ99313.1"/>
    <property type="molecule type" value="Genomic_DNA"/>
</dbReference>
<dbReference type="PROSITE" id="PS50977">
    <property type="entry name" value="HTH_TETR_2"/>
    <property type="match status" value="1"/>
</dbReference>